<accession>A0AAV5W851</accession>
<dbReference type="GO" id="GO:0000428">
    <property type="term" value="C:DNA-directed RNA polymerase complex"/>
    <property type="evidence" value="ECO:0007669"/>
    <property type="project" value="UniProtKB-KW"/>
</dbReference>
<evidence type="ECO:0000256" key="4">
    <source>
        <dbReference type="ARBA" id="ARBA00023163"/>
    </source>
</evidence>
<dbReference type="Proteomes" id="UP001432322">
    <property type="component" value="Unassembled WGS sequence"/>
</dbReference>
<evidence type="ECO:0000256" key="6">
    <source>
        <dbReference type="SAM" id="MobiDB-lite"/>
    </source>
</evidence>
<gene>
    <name evidence="7" type="ORF">PFISCL1PPCAC_19441</name>
</gene>
<dbReference type="InterPro" id="IPR009668">
    <property type="entry name" value="RNA_pol-assoc_fac_A49-like"/>
</dbReference>
<keyword evidence="5" id="KW-0539">Nucleus</keyword>
<protein>
    <submittedName>
        <fullName evidence="7">Uncharacterized protein</fullName>
    </submittedName>
</protein>
<reference evidence="7" key="1">
    <citation type="submission" date="2023-10" db="EMBL/GenBank/DDBJ databases">
        <title>Genome assembly of Pristionchus species.</title>
        <authorList>
            <person name="Yoshida K."/>
            <person name="Sommer R.J."/>
        </authorList>
    </citation>
    <scope>NUCLEOTIDE SEQUENCE</scope>
    <source>
        <strain evidence="7">RS5133</strain>
    </source>
</reference>
<dbReference type="GO" id="GO:0005730">
    <property type="term" value="C:nucleolus"/>
    <property type="evidence" value="ECO:0007669"/>
    <property type="project" value="UniProtKB-SubCell"/>
</dbReference>
<comment type="caution">
    <text evidence="7">The sequence shown here is derived from an EMBL/GenBank/DDBJ whole genome shotgun (WGS) entry which is preliminary data.</text>
</comment>
<organism evidence="7 8">
    <name type="scientific">Pristionchus fissidentatus</name>
    <dbReference type="NCBI Taxonomy" id="1538716"/>
    <lineage>
        <taxon>Eukaryota</taxon>
        <taxon>Metazoa</taxon>
        <taxon>Ecdysozoa</taxon>
        <taxon>Nematoda</taxon>
        <taxon>Chromadorea</taxon>
        <taxon>Rhabditida</taxon>
        <taxon>Rhabditina</taxon>
        <taxon>Diplogasteromorpha</taxon>
        <taxon>Diplogasteroidea</taxon>
        <taxon>Neodiplogasteridae</taxon>
        <taxon>Pristionchus</taxon>
    </lineage>
</organism>
<proteinExistence type="inferred from homology"/>
<name>A0AAV5W851_9BILA</name>
<comment type="similarity">
    <text evidence="2">Belongs to the eukaryotic RPA49/POLR1E RNA polymerase subunit family.</text>
</comment>
<dbReference type="GO" id="GO:0003677">
    <property type="term" value="F:DNA binding"/>
    <property type="evidence" value="ECO:0007669"/>
    <property type="project" value="InterPro"/>
</dbReference>
<evidence type="ECO:0000256" key="5">
    <source>
        <dbReference type="ARBA" id="ARBA00023242"/>
    </source>
</evidence>
<sequence>QMASDPKKSRLSNGSTPSSDVIAFFPHNKPRRPEELRLEEHSVGHSEMAYTIKDYASETSSIFEVGREMANEEDGMDYVVAIVNKRTGETSMKAARLVSFQAVCSEDVEEAIGKTRRRRPVDFSKDYGVKKEGWFDAKNTLSQSFAGTKKMRILEAAKRREINETTLSEMRKTAFASEGTKLIMDETRKEALIDEKISLINKAESEVLPKYENAELAKDVYPLSIFVNQSDVSESADEVREMWKKSKEELEANGVAKCVHDIFRQTKNNDKSQVACALLAALVGTLKRITRSEITKEDYQTMILPKSVLQKMRLDFLQGNWRSSKGKEAIVISQTDKERMIAHTLCLAITLTPSLSIPVTPWARSMNVPENKLVKTLTALGCTLFNLQAADAVRHESTRAARLLSAPKEGEGKRRFRRSL</sequence>
<feature type="region of interest" description="Disordered" evidence="6">
    <location>
        <begin position="1"/>
        <end position="30"/>
    </location>
</feature>
<evidence type="ECO:0000313" key="7">
    <source>
        <dbReference type="EMBL" id="GMT28144.1"/>
    </source>
</evidence>
<keyword evidence="8" id="KW-1185">Reference proteome</keyword>
<keyword evidence="3" id="KW-0240">DNA-directed RNA polymerase</keyword>
<dbReference type="PANTHER" id="PTHR14440">
    <property type="entry name" value="DNA-DIRECTED RNA POLYMERASE I SUBUNIT RPA49"/>
    <property type="match status" value="1"/>
</dbReference>
<keyword evidence="4" id="KW-0804">Transcription</keyword>
<dbReference type="GO" id="GO:0006351">
    <property type="term" value="P:DNA-templated transcription"/>
    <property type="evidence" value="ECO:0007669"/>
    <property type="project" value="InterPro"/>
</dbReference>
<dbReference type="Pfam" id="PF06870">
    <property type="entry name" value="RNA_pol_I_A49"/>
    <property type="match status" value="1"/>
</dbReference>
<evidence type="ECO:0000256" key="2">
    <source>
        <dbReference type="ARBA" id="ARBA00009430"/>
    </source>
</evidence>
<evidence type="ECO:0000313" key="8">
    <source>
        <dbReference type="Proteomes" id="UP001432322"/>
    </source>
</evidence>
<dbReference type="EMBL" id="BTSY01000005">
    <property type="protein sequence ID" value="GMT28144.1"/>
    <property type="molecule type" value="Genomic_DNA"/>
</dbReference>
<evidence type="ECO:0000256" key="1">
    <source>
        <dbReference type="ARBA" id="ARBA00004604"/>
    </source>
</evidence>
<comment type="subcellular location">
    <subcellularLocation>
        <location evidence="1">Nucleus</location>
        <location evidence="1">Nucleolus</location>
    </subcellularLocation>
</comment>
<evidence type="ECO:0000256" key="3">
    <source>
        <dbReference type="ARBA" id="ARBA00022478"/>
    </source>
</evidence>
<dbReference type="AlphaFoldDB" id="A0AAV5W851"/>
<feature type="non-terminal residue" evidence="7">
    <location>
        <position position="1"/>
    </location>
</feature>